<evidence type="ECO:0000313" key="2">
    <source>
        <dbReference type="Proteomes" id="UP000288951"/>
    </source>
</evidence>
<name>A0A437UBS2_9FLAO</name>
<protein>
    <submittedName>
        <fullName evidence="1">Uncharacterized protein</fullName>
    </submittedName>
</protein>
<dbReference type="Pfam" id="PF20453">
    <property type="entry name" value="DUF6707"/>
    <property type="match status" value="1"/>
</dbReference>
<gene>
    <name evidence="1" type="ORF">EH230_09150</name>
</gene>
<accession>A0A437UBS2</accession>
<reference evidence="1" key="1">
    <citation type="submission" date="2018-12" db="EMBL/GenBank/DDBJ databases">
        <title>Draft genome sequence of Flaovobacterium columnare ARS1 isolated from channel catfish in Alabama.</title>
        <authorList>
            <person name="Cai W."/>
            <person name="Arias C."/>
        </authorList>
    </citation>
    <scope>NUCLEOTIDE SEQUENCE [LARGE SCALE GENOMIC DNA]</scope>
    <source>
        <strain evidence="1">ARS1</strain>
    </source>
</reference>
<dbReference type="AlphaFoldDB" id="A0A437UBS2"/>
<dbReference type="RefSeq" id="WP_127823426.1">
    <property type="nucleotide sequence ID" value="NZ_RQSM01000003.1"/>
</dbReference>
<dbReference type="OrthoDB" id="1076134at2"/>
<sequence length="183" mass="21760">MFEKILNDSKISIIKDLAKELNSMNKDYYNPEFIELFTKLAYYLYLFSDENLKLLLGDFNTFEFINYNTWTWIEPLIMLKNKYLVTEFNYKNEVLEVLEKGNEIQVQVKKRTFLRLLAGETLYQNEIDLARKEKDLLSEQSYLLSSIMKLIVIIEMGASSEFTLEMANNKLNEYRQQLLNIIS</sequence>
<keyword evidence="2" id="KW-1185">Reference proteome</keyword>
<evidence type="ECO:0000313" key="1">
    <source>
        <dbReference type="EMBL" id="RVU91049.1"/>
    </source>
</evidence>
<proteinExistence type="predicted"/>
<dbReference type="InterPro" id="IPR046553">
    <property type="entry name" value="DUF6707"/>
</dbReference>
<dbReference type="EMBL" id="RQSM01000003">
    <property type="protein sequence ID" value="RVU91049.1"/>
    <property type="molecule type" value="Genomic_DNA"/>
</dbReference>
<comment type="caution">
    <text evidence="1">The sequence shown here is derived from an EMBL/GenBank/DDBJ whole genome shotgun (WGS) entry which is preliminary data.</text>
</comment>
<organism evidence="1 2">
    <name type="scientific">Flavobacterium columnare</name>
    <dbReference type="NCBI Taxonomy" id="996"/>
    <lineage>
        <taxon>Bacteria</taxon>
        <taxon>Pseudomonadati</taxon>
        <taxon>Bacteroidota</taxon>
        <taxon>Flavobacteriia</taxon>
        <taxon>Flavobacteriales</taxon>
        <taxon>Flavobacteriaceae</taxon>
        <taxon>Flavobacterium</taxon>
    </lineage>
</organism>
<dbReference type="Proteomes" id="UP000288951">
    <property type="component" value="Unassembled WGS sequence"/>
</dbReference>